<gene>
    <name evidence="3" type="ORF">TI39_contig355g00018</name>
</gene>
<name>A0A0F4GQ05_9PEZI</name>
<sequence>MATKSPTLTLNPLLLPPPSQTKLHHLTSLLHLFHHRNLNQHRRSLWWRAFSLFRRELLHLTTSITSYTLLPPTHLARTQKRTTDAALLATTEKRMDFWREILVPKWHFAFGQLVADGRFAVLGVVLMAVLGEVCAVTGITEGYEEMGEREVERVLERFAGEDWELDGKGGLGGREERVGGEDRGEVVVRWKEEEDDVVGEALGRSSGPKREVDLIDDLSGKSPTARPDLLKTKKKKPETVPAASPTPKSDSKRPREKTAKDVSPSLKPSKKKKRKKGGDAIDDLFDF</sequence>
<dbReference type="InterPro" id="IPR047205">
    <property type="entry name" value="RMP1"/>
</dbReference>
<proteinExistence type="predicted"/>
<dbReference type="PANTHER" id="PTHR37792:SF1">
    <property type="entry name" value="RIBONUCLEASE MRP PROTEIN SUBUNIT RMP1"/>
    <property type="match status" value="1"/>
</dbReference>
<dbReference type="GO" id="GO:0000466">
    <property type="term" value="P:maturation of 5.8S rRNA from tricistronic rRNA transcript (SSU-rRNA, 5.8S rRNA, LSU-rRNA)"/>
    <property type="evidence" value="ECO:0007669"/>
    <property type="project" value="TreeGrafter"/>
</dbReference>
<dbReference type="STRING" id="1047168.A0A0F4GQ05"/>
<dbReference type="OrthoDB" id="5414547at2759"/>
<dbReference type="GO" id="GO:0000294">
    <property type="term" value="P:nuclear-transcribed mRNA catabolic process, RNase MRP-dependent"/>
    <property type="evidence" value="ECO:0007669"/>
    <property type="project" value="TreeGrafter"/>
</dbReference>
<evidence type="ECO:0000313" key="4">
    <source>
        <dbReference type="Proteomes" id="UP000033647"/>
    </source>
</evidence>
<dbReference type="CDD" id="cd22573">
    <property type="entry name" value="RMP1_RBD"/>
    <property type="match status" value="1"/>
</dbReference>
<dbReference type="Proteomes" id="UP000033647">
    <property type="component" value="Unassembled WGS sequence"/>
</dbReference>
<dbReference type="AlphaFoldDB" id="A0A0F4GQ05"/>
<dbReference type="EMBL" id="LAFY01000347">
    <property type="protein sequence ID" value="KJX99504.1"/>
    <property type="molecule type" value="Genomic_DNA"/>
</dbReference>
<dbReference type="PANTHER" id="PTHR37792">
    <property type="entry name" value="RIBONUCLEASE MRP PROTEIN SUBUNIT RMP1"/>
    <property type="match status" value="1"/>
</dbReference>
<evidence type="ECO:0000313" key="3">
    <source>
        <dbReference type="EMBL" id="KJX99504.1"/>
    </source>
</evidence>
<dbReference type="Pfam" id="PF20945">
    <property type="entry name" value="RMP1"/>
    <property type="match status" value="1"/>
</dbReference>
<keyword evidence="4" id="KW-1185">Reference proteome</keyword>
<evidence type="ECO:0000259" key="2">
    <source>
        <dbReference type="Pfam" id="PF20945"/>
    </source>
</evidence>
<organism evidence="3 4">
    <name type="scientific">Zymoseptoria brevis</name>
    <dbReference type="NCBI Taxonomy" id="1047168"/>
    <lineage>
        <taxon>Eukaryota</taxon>
        <taxon>Fungi</taxon>
        <taxon>Dikarya</taxon>
        <taxon>Ascomycota</taxon>
        <taxon>Pezizomycotina</taxon>
        <taxon>Dothideomycetes</taxon>
        <taxon>Dothideomycetidae</taxon>
        <taxon>Mycosphaerellales</taxon>
        <taxon>Mycosphaerellaceae</taxon>
        <taxon>Zymoseptoria</taxon>
    </lineage>
</organism>
<comment type="caution">
    <text evidence="3">The sequence shown here is derived from an EMBL/GenBank/DDBJ whole genome shotgun (WGS) entry which is preliminary data.</text>
</comment>
<dbReference type="GO" id="GO:0000172">
    <property type="term" value="C:ribonuclease MRP complex"/>
    <property type="evidence" value="ECO:0007669"/>
    <property type="project" value="InterPro"/>
</dbReference>
<dbReference type="GO" id="GO:0042134">
    <property type="term" value="F:rRNA primary transcript binding"/>
    <property type="evidence" value="ECO:0007669"/>
    <property type="project" value="InterPro"/>
</dbReference>
<protein>
    <recommendedName>
        <fullName evidence="2">RNase MRP protein 1 RNA binding domain-containing protein</fullName>
    </recommendedName>
</protein>
<accession>A0A0F4GQ05</accession>
<reference evidence="3 4" key="1">
    <citation type="submission" date="2015-03" db="EMBL/GenBank/DDBJ databases">
        <title>RNA-seq based gene annotation and comparative genomics of four Zymoseptoria species reveal species-specific pathogenicity related genes and transposable element activity.</title>
        <authorList>
            <person name="Grandaubert J."/>
            <person name="Bhattacharyya A."/>
            <person name="Stukenbrock E.H."/>
        </authorList>
    </citation>
    <scope>NUCLEOTIDE SEQUENCE [LARGE SCALE GENOMIC DNA]</scope>
    <source>
        <strain evidence="3 4">Zb18110</strain>
    </source>
</reference>
<evidence type="ECO:0000256" key="1">
    <source>
        <dbReference type="SAM" id="MobiDB-lite"/>
    </source>
</evidence>
<dbReference type="InterPro" id="IPR047204">
    <property type="entry name" value="RMP1_RBD"/>
</dbReference>
<feature type="domain" description="RNase MRP protein 1 RNA binding" evidence="2">
    <location>
        <begin position="29"/>
        <end position="131"/>
    </location>
</feature>
<feature type="region of interest" description="Disordered" evidence="1">
    <location>
        <begin position="199"/>
        <end position="287"/>
    </location>
</feature>
<feature type="compositionally biased region" description="Basic and acidic residues" evidence="1">
    <location>
        <begin position="249"/>
        <end position="260"/>
    </location>
</feature>